<dbReference type="GO" id="GO:0005744">
    <property type="term" value="C:TIM23 mitochondrial import inner membrane translocase complex"/>
    <property type="evidence" value="ECO:0007669"/>
    <property type="project" value="UniProtKB-UniRule"/>
</dbReference>
<dbReference type="InterPro" id="IPR036412">
    <property type="entry name" value="HAD-like_sf"/>
</dbReference>
<dbReference type="OMA" id="PYMRAFR"/>
<evidence type="ECO:0000256" key="2">
    <source>
        <dbReference type="SAM" id="MobiDB-lite"/>
    </source>
</evidence>
<dbReference type="SMART" id="SM00577">
    <property type="entry name" value="CPDc"/>
    <property type="match status" value="1"/>
</dbReference>
<comment type="similarity">
    <text evidence="1">Belongs to the TIM50 family.</text>
</comment>
<dbReference type="PANTHER" id="PTHR12210">
    <property type="entry name" value="DULLARD PROTEIN PHOSPHATASE"/>
    <property type="match status" value="1"/>
</dbReference>
<evidence type="ECO:0000313" key="4">
    <source>
        <dbReference type="EMBL" id="EIW76395.1"/>
    </source>
</evidence>
<name>A0A5M3MCM8_CONPW</name>
<dbReference type="AlphaFoldDB" id="A0A5M3MCM8"/>
<feature type="region of interest" description="Disordered" evidence="2">
    <location>
        <begin position="1"/>
        <end position="38"/>
    </location>
</feature>
<feature type="compositionally biased region" description="Pro residues" evidence="2">
    <location>
        <begin position="12"/>
        <end position="32"/>
    </location>
</feature>
<keyword evidence="1" id="KW-0811">Translocation</keyword>
<gene>
    <name evidence="4" type="ORF">CONPUDRAFT_111312</name>
</gene>
<evidence type="ECO:0000313" key="5">
    <source>
        <dbReference type="Proteomes" id="UP000053558"/>
    </source>
</evidence>
<dbReference type="RefSeq" id="XP_007773628.1">
    <property type="nucleotide sequence ID" value="XM_007775438.1"/>
</dbReference>
<evidence type="ECO:0000259" key="3">
    <source>
        <dbReference type="PROSITE" id="PS50969"/>
    </source>
</evidence>
<feature type="compositionally biased region" description="Basic and acidic residues" evidence="2">
    <location>
        <begin position="232"/>
        <end position="244"/>
    </location>
</feature>
<keyword evidence="5" id="KW-1185">Reference proteome</keyword>
<keyword evidence="1" id="KW-0809">Transit peptide</keyword>
<protein>
    <recommendedName>
        <fullName evidence="1">Mitochondrial import inner membrane translocase subunit TIM50</fullName>
    </recommendedName>
</protein>
<dbReference type="Proteomes" id="UP000053558">
    <property type="component" value="Unassembled WGS sequence"/>
</dbReference>
<feature type="region of interest" description="Disordered" evidence="2">
    <location>
        <begin position="352"/>
        <end position="416"/>
    </location>
</feature>
<keyword evidence="1" id="KW-0496">Mitochondrion</keyword>
<comment type="caution">
    <text evidence="4">The sequence shown here is derived from an EMBL/GenBank/DDBJ whole genome shotgun (WGS) entry which is preliminary data.</text>
</comment>
<feature type="compositionally biased region" description="Low complexity" evidence="2">
    <location>
        <begin position="367"/>
        <end position="378"/>
    </location>
</feature>
<dbReference type="InterPro" id="IPR004274">
    <property type="entry name" value="FCP1_dom"/>
</dbReference>
<proteinExistence type="inferred from homology"/>
<keyword evidence="1" id="KW-0653">Protein transport</keyword>
<dbReference type="SUPFAM" id="SSF56784">
    <property type="entry name" value="HAD-like"/>
    <property type="match status" value="1"/>
</dbReference>
<feature type="compositionally biased region" description="Low complexity" evidence="2">
    <location>
        <begin position="271"/>
        <end position="283"/>
    </location>
</feature>
<dbReference type="EMBL" id="JH711586">
    <property type="protein sequence ID" value="EIW76395.1"/>
    <property type="molecule type" value="Genomic_DNA"/>
</dbReference>
<dbReference type="Pfam" id="PF03031">
    <property type="entry name" value="NIF"/>
    <property type="match status" value="1"/>
</dbReference>
<dbReference type="KEGG" id="cput:CONPUDRAFT_111312"/>
<feature type="domain" description="FCP1 homology" evidence="3">
    <location>
        <begin position="52"/>
        <end position="233"/>
    </location>
</feature>
<comment type="subunit">
    <text evidence="1">Component of the TIM23 complex.</text>
</comment>
<dbReference type="GeneID" id="19198880"/>
<comment type="function">
    <text evidence="1">Essential component of the TIM23 complex, a complex that mediates the translocation of transit peptide-containing proteins across the mitochondrial inner membrane.</text>
</comment>
<comment type="subcellular location">
    <subcellularLocation>
        <location evidence="1">Mitochondrion inner membrane</location>
        <topology evidence="1">Single-pass membrane protein</topology>
    </subcellularLocation>
</comment>
<feature type="region of interest" description="Disordered" evidence="2">
    <location>
        <begin position="232"/>
        <end position="287"/>
    </location>
</feature>
<evidence type="ECO:0000256" key="1">
    <source>
        <dbReference type="RuleBase" id="RU365079"/>
    </source>
</evidence>
<organism evidence="4 5">
    <name type="scientific">Coniophora puteana (strain RWD-64-598)</name>
    <name type="common">Brown rot fungus</name>
    <dbReference type="NCBI Taxonomy" id="741705"/>
    <lineage>
        <taxon>Eukaryota</taxon>
        <taxon>Fungi</taxon>
        <taxon>Dikarya</taxon>
        <taxon>Basidiomycota</taxon>
        <taxon>Agaricomycotina</taxon>
        <taxon>Agaricomycetes</taxon>
        <taxon>Agaricomycetidae</taxon>
        <taxon>Boletales</taxon>
        <taxon>Coniophorineae</taxon>
        <taxon>Coniophoraceae</taxon>
        <taxon>Coniophora</taxon>
    </lineage>
</organism>
<accession>A0A5M3MCM8</accession>
<sequence>MMKPAFGRSSPPRDPATSPPRTSSPPPIPLPSGPSEEYLNASLEPSIRIQDPSTSRKLLILDLNGTLLFRSQNRRAPDGSQPYPHNSGGFGPRLRSVHPRPYAPSFVQYLFAPETRAWLDTMVWSSAQPHSVGDMVDKVFGEARAKLRAVWDRQSLGLGRDQYHRKTQTTKDLAKPWMLLSGHSNPHTTLLLDDSPLKARLQPYNHVCLPEYTGGLRAKDVRALELIEHERGREVGRQDDRAQEEGTEANVGAVESSSPESKKRKRAQRDVSGSHSPSSVPSSADVEPFDPTLLAVIGVLDALKHESNAAAWVRARGLFAALTTDGSLSPPLTAVDAASLVEVDEDEAEWTGISTTDGEPSAATEDNAVPSAPNAAAPQLNRRLLKKQRKREEKATARAAQVDTKAEGGNDGAEAGEGEKMWFADARNYACWVARGRGALKELGIEEMYGVRNAN</sequence>
<dbReference type="OrthoDB" id="1711508at2759"/>
<reference evidence="5" key="1">
    <citation type="journal article" date="2012" name="Science">
        <title>The Paleozoic origin of enzymatic lignin decomposition reconstructed from 31 fungal genomes.</title>
        <authorList>
            <person name="Floudas D."/>
            <person name="Binder M."/>
            <person name="Riley R."/>
            <person name="Barry K."/>
            <person name="Blanchette R.A."/>
            <person name="Henrissat B."/>
            <person name="Martinez A.T."/>
            <person name="Otillar R."/>
            <person name="Spatafora J.W."/>
            <person name="Yadav J.S."/>
            <person name="Aerts A."/>
            <person name="Benoit I."/>
            <person name="Boyd A."/>
            <person name="Carlson A."/>
            <person name="Copeland A."/>
            <person name="Coutinho P.M."/>
            <person name="de Vries R.P."/>
            <person name="Ferreira P."/>
            <person name="Findley K."/>
            <person name="Foster B."/>
            <person name="Gaskell J."/>
            <person name="Glotzer D."/>
            <person name="Gorecki P."/>
            <person name="Heitman J."/>
            <person name="Hesse C."/>
            <person name="Hori C."/>
            <person name="Igarashi K."/>
            <person name="Jurgens J.A."/>
            <person name="Kallen N."/>
            <person name="Kersten P."/>
            <person name="Kohler A."/>
            <person name="Kuees U."/>
            <person name="Kumar T.K.A."/>
            <person name="Kuo A."/>
            <person name="LaButti K."/>
            <person name="Larrondo L.F."/>
            <person name="Lindquist E."/>
            <person name="Ling A."/>
            <person name="Lombard V."/>
            <person name="Lucas S."/>
            <person name="Lundell T."/>
            <person name="Martin R."/>
            <person name="McLaughlin D.J."/>
            <person name="Morgenstern I."/>
            <person name="Morin E."/>
            <person name="Murat C."/>
            <person name="Nagy L.G."/>
            <person name="Nolan M."/>
            <person name="Ohm R.A."/>
            <person name="Patyshakuliyeva A."/>
            <person name="Rokas A."/>
            <person name="Ruiz-Duenas F.J."/>
            <person name="Sabat G."/>
            <person name="Salamov A."/>
            <person name="Samejima M."/>
            <person name="Schmutz J."/>
            <person name="Slot J.C."/>
            <person name="St John F."/>
            <person name="Stenlid J."/>
            <person name="Sun H."/>
            <person name="Sun S."/>
            <person name="Syed K."/>
            <person name="Tsang A."/>
            <person name="Wiebenga A."/>
            <person name="Young D."/>
            <person name="Pisabarro A."/>
            <person name="Eastwood D.C."/>
            <person name="Martin F."/>
            <person name="Cullen D."/>
            <person name="Grigoriev I.V."/>
            <person name="Hibbett D.S."/>
        </authorList>
    </citation>
    <scope>NUCLEOTIDE SEQUENCE [LARGE SCALE GENOMIC DNA]</scope>
    <source>
        <strain evidence="5">RWD-64-598 SS2</strain>
    </source>
</reference>
<dbReference type="Gene3D" id="3.40.50.1000">
    <property type="entry name" value="HAD superfamily/HAD-like"/>
    <property type="match status" value="1"/>
</dbReference>
<dbReference type="GO" id="GO:0015031">
    <property type="term" value="P:protein transport"/>
    <property type="evidence" value="ECO:0007669"/>
    <property type="project" value="UniProtKB-KW"/>
</dbReference>
<dbReference type="InterPro" id="IPR050365">
    <property type="entry name" value="TIM50"/>
</dbReference>
<keyword evidence="1" id="KW-0813">Transport</keyword>
<dbReference type="InterPro" id="IPR023214">
    <property type="entry name" value="HAD_sf"/>
</dbReference>
<dbReference type="PROSITE" id="PS50969">
    <property type="entry name" value="FCP1"/>
    <property type="match status" value="1"/>
</dbReference>